<keyword evidence="7" id="KW-1185">Reference proteome</keyword>
<evidence type="ECO:0000256" key="2">
    <source>
        <dbReference type="ARBA" id="ARBA00022630"/>
    </source>
</evidence>
<sequence>MSFPTIHILVATTSGNTEYLADEVAALLEQQGLTSVMHYEPSYSELITEVTDQSIWLCCVASHGAGEYGDSMLDFSEQLSQQKPNLSPLKYAVIAVGDSCYDTYCQAGKDCDAMLQLLGATKLLDRLEIDMSCDDPIEKSSTWLPYFIQAL</sequence>
<accession>A0A317QAA2</accession>
<dbReference type="GO" id="GO:0016491">
    <property type="term" value="F:oxidoreductase activity"/>
    <property type="evidence" value="ECO:0007669"/>
    <property type="project" value="TreeGrafter"/>
</dbReference>
<proteinExistence type="predicted"/>
<comment type="caution">
    <text evidence="6">The sequence shown here is derived from an EMBL/GenBank/DDBJ whole genome shotgun (WGS) entry which is preliminary data.</text>
</comment>
<keyword evidence="4" id="KW-0249">Electron transport</keyword>
<evidence type="ECO:0000256" key="3">
    <source>
        <dbReference type="ARBA" id="ARBA00022643"/>
    </source>
</evidence>
<evidence type="ECO:0000259" key="5">
    <source>
        <dbReference type="PROSITE" id="PS50902"/>
    </source>
</evidence>
<name>A0A317QAA2_9GAMM</name>
<comment type="cofactor">
    <cofactor evidence="1">
        <name>FMN</name>
        <dbReference type="ChEBI" id="CHEBI:58210"/>
    </cofactor>
</comment>
<dbReference type="PANTHER" id="PTHR19384">
    <property type="entry name" value="NITRIC OXIDE SYNTHASE-RELATED"/>
    <property type="match status" value="1"/>
</dbReference>
<dbReference type="PANTHER" id="PTHR19384:SF128">
    <property type="entry name" value="NADPH OXIDOREDUCTASE A"/>
    <property type="match status" value="1"/>
</dbReference>
<gene>
    <name evidence="6" type="ORF">DET45_105142</name>
</gene>
<dbReference type="InterPro" id="IPR008254">
    <property type="entry name" value="Flavodoxin/NO_synth"/>
</dbReference>
<evidence type="ECO:0000313" key="7">
    <source>
        <dbReference type="Proteomes" id="UP000246964"/>
    </source>
</evidence>
<dbReference type="AlphaFoldDB" id="A0A317QAA2"/>
<dbReference type="PRINTS" id="PR00369">
    <property type="entry name" value="FLAVODOXIN"/>
</dbReference>
<dbReference type="Proteomes" id="UP000246964">
    <property type="component" value="Unassembled WGS sequence"/>
</dbReference>
<dbReference type="RefSeq" id="WP_110075773.1">
    <property type="nucleotide sequence ID" value="NZ_QGTT01000005.1"/>
</dbReference>
<feature type="domain" description="Flavodoxin-like" evidence="5">
    <location>
        <begin position="6"/>
        <end position="148"/>
    </location>
</feature>
<dbReference type="Pfam" id="PF00258">
    <property type="entry name" value="Flavodoxin_1"/>
    <property type="match status" value="1"/>
</dbReference>
<evidence type="ECO:0000313" key="6">
    <source>
        <dbReference type="EMBL" id="PWW13796.1"/>
    </source>
</evidence>
<keyword evidence="3" id="KW-0288">FMN</keyword>
<dbReference type="SUPFAM" id="SSF52218">
    <property type="entry name" value="Flavoproteins"/>
    <property type="match status" value="1"/>
</dbReference>
<keyword evidence="2" id="KW-0285">Flavoprotein</keyword>
<evidence type="ECO:0000256" key="1">
    <source>
        <dbReference type="ARBA" id="ARBA00001917"/>
    </source>
</evidence>
<dbReference type="GO" id="GO:0050660">
    <property type="term" value="F:flavin adenine dinucleotide binding"/>
    <property type="evidence" value="ECO:0007669"/>
    <property type="project" value="TreeGrafter"/>
</dbReference>
<organism evidence="6 7">
    <name type="scientific">Pseudidiomarina maritima</name>
    <dbReference type="NCBI Taxonomy" id="519453"/>
    <lineage>
        <taxon>Bacteria</taxon>
        <taxon>Pseudomonadati</taxon>
        <taxon>Pseudomonadota</taxon>
        <taxon>Gammaproteobacteria</taxon>
        <taxon>Alteromonadales</taxon>
        <taxon>Idiomarinaceae</taxon>
        <taxon>Pseudidiomarina</taxon>
    </lineage>
</organism>
<keyword evidence="4" id="KW-0813">Transport</keyword>
<evidence type="ECO:0000256" key="4">
    <source>
        <dbReference type="ARBA" id="ARBA00022982"/>
    </source>
</evidence>
<dbReference type="PROSITE" id="PS50902">
    <property type="entry name" value="FLAVODOXIN_LIKE"/>
    <property type="match status" value="1"/>
</dbReference>
<dbReference type="Gene3D" id="3.40.50.360">
    <property type="match status" value="1"/>
</dbReference>
<dbReference type="EMBL" id="QGTT01000005">
    <property type="protein sequence ID" value="PWW13796.1"/>
    <property type="molecule type" value="Genomic_DNA"/>
</dbReference>
<dbReference type="OrthoDB" id="359268at2"/>
<protein>
    <submittedName>
        <fullName evidence="6">Flavodoxin</fullName>
    </submittedName>
</protein>
<reference evidence="6 7" key="1">
    <citation type="submission" date="2018-05" db="EMBL/GenBank/DDBJ databases">
        <title>Freshwater and sediment microbial communities from various areas in North America, analyzing microbe dynamics in response to fracking.</title>
        <authorList>
            <person name="Lamendella R."/>
        </authorList>
    </citation>
    <scope>NUCLEOTIDE SEQUENCE [LARGE SCALE GENOMIC DNA]</scope>
    <source>
        <strain evidence="6 7">125B1</strain>
    </source>
</reference>
<dbReference type="GO" id="GO:0010181">
    <property type="term" value="F:FMN binding"/>
    <property type="evidence" value="ECO:0007669"/>
    <property type="project" value="InterPro"/>
</dbReference>
<dbReference type="GO" id="GO:0005829">
    <property type="term" value="C:cytosol"/>
    <property type="evidence" value="ECO:0007669"/>
    <property type="project" value="TreeGrafter"/>
</dbReference>
<dbReference type="InterPro" id="IPR001094">
    <property type="entry name" value="Flavdoxin-like"/>
</dbReference>
<dbReference type="InterPro" id="IPR029039">
    <property type="entry name" value="Flavoprotein-like_sf"/>
</dbReference>